<dbReference type="InterPro" id="IPR013783">
    <property type="entry name" value="Ig-like_fold"/>
</dbReference>
<proteinExistence type="predicted"/>
<accession>A0AAJ1ALL5</accession>
<dbReference type="AlphaFoldDB" id="A0AAJ1ALL5"/>
<dbReference type="Proteomes" id="UP001197609">
    <property type="component" value="Unassembled WGS sequence"/>
</dbReference>
<sequence length="142" mass="15585">MVNASSSSIRVLSGSRTFGPRTQSVEIRNGSKKQVTVYLEKLGSEHFSIPDSCQKLTVKPGTSARVQVKFQVPEKGMVMTLSATYRAMIKVWVLKKGKGAKKELVDMFDVTGSGPGFVSLDSLHCFDPTGSRRQYKAGRRTP</sequence>
<protein>
    <submittedName>
        <fullName evidence="1">Uncharacterized protein</fullName>
    </submittedName>
</protein>
<reference evidence="1 2" key="1">
    <citation type="journal article" date="2021" name="bioRxiv">
        <title>Unraveling nitrogen, sulfur and carbon metabolic pathways and microbial community transcriptional responses to substrate deprivation and toxicity stresses in a bioreactor mimicking anoxic brackish coastal sediment conditions.</title>
        <authorList>
            <person name="Martins P.D."/>
            <person name="Echeveste M.J."/>
            <person name="Arshad A."/>
            <person name="Kurth J."/>
            <person name="Ouboter H."/>
            <person name="Jetten M.S.M."/>
            <person name="Welte C.U."/>
        </authorList>
    </citation>
    <scope>NUCLEOTIDE SEQUENCE [LARGE SCALE GENOMIC DNA]</scope>
    <source>
        <strain evidence="1">MAG_38</strain>
    </source>
</reference>
<name>A0AAJ1ALL5_9BACT</name>
<dbReference type="EMBL" id="JAIOIU010000142">
    <property type="protein sequence ID" value="MBZ0160731.1"/>
    <property type="molecule type" value="Genomic_DNA"/>
</dbReference>
<comment type="caution">
    <text evidence="1">The sequence shown here is derived from an EMBL/GenBank/DDBJ whole genome shotgun (WGS) entry which is preliminary data.</text>
</comment>
<organism evidence="1 2">
    <name type="scientific">Candidatus Methylomirabilis tolerans</name>
    <dbReference type="NCBI Taxonomy" id="3123416"/>
    <lineage>
        <taxon>Bacteria</taxon>
        <taxon>Candidatus Methylomirabilota</taxon>
        <taxon>Candidatus Methylomirabilia</taxon>
        <taxon>Candidatus Methylomirabilales</taxon>
        <taxon>Candidatus Methylomirabilaceae</taxon>
        <taxon>Candidatus Methylomirabilis</taxon>
    </lineage>
</organism>
<evidence type="ECO:0000313" key="2">
    <source>
        <dbReference type="Proteomes" id="UP001197609"/>
    </source>
</evidence>
<gene>
    <name evidence="1" type="ORF">K8G79_11435</name>
</gene>
<dbReference type="Gene3D" id="2.60.40.10">
    <property type="entry name" value="Immunoglobulins"/>
    <property type="match status" value="1"/>
</dbReference>
<evidence type="ECO:0000313" key="1">
    <source>
        <dbReference type="EMBL" id="MBZ0160731.1"/>
    </source>
</evidence>